<dbReference type="PANTHER" id="PTHR45713">
    <property type="entry name" value="FTP DOMAIN-CONTAINING PROTEIN"/>
    <property type="match status" value="1"/>
</dbReference>
<dbReference type="InParanoid" id="K1QI75"/>
<gene>
    <name evidence="1" type="ORF">CGI_10027021</name>
</gene>
<evidence type="ECO:0000313" key="1">
    <source>
        <dbReference type="EMBL" id="EKC36482.1"/>
    </source>
</evidence>
<reference evidence="1" key="1">
    <citation type="journal article" date="2012" name="Nature">
        <title>The oyster genome reveals stress adaptation and complexity of shell formation.</title>
        <authorList>
            <person name="Zhang G."/>
            <person name="Fang X."/>
            <person name="Guo X."/>
            <person name="Li L."/>
            <person name="Luo R."/>
            <person name="Xu F."/>
            <person name="Yang P."/>
            <person name="Zhang L."/>
            <person name="Wang X."/>
            <person name="Qi H."/>
            <person name="Xiong Z."/>
            <person name="Que H."/>
            <person name="Xie Y."/>
            <person name="Holland P.W."/>
            <person name="Paps J."/>
            <person name="Zhu Y."/>
            <person name="Wu F."/>
            <person name="Chen Y."/>
            <person name="Wang J."/>
            <person name="Peng C."/>
            <person name="Meng J."/>
            <person name="Yang L."/>
            <person name="Liu J."/>
            <person name="Wen B."/>
            <person name="Zhang N."/>
            <person name="Huang Z."/>
            <person name="Zhu Q."/>
            <person name="Feng Y."/>
            <person name="Mount A."/>
            <person name="Hedgecock D."/>
            <person name="Xu Z."/>
            <person name="Liu Y."/>
            <person name="Domazet-Loso T."/>
            <person name="Du Y."/>
            <person name="Sun X."/>
            <person name="Zhang S."/>
            <person name="Liu B."/>
            <person name="Cheng P."/>
            <person name="Jiang X."/>
            <person name="Li J."/>
            <person name="Fan D."/>
            <person name="Wang W."/>
            <person name="Fu W."/>
            <person name="Wang T."/>
            <person name="Wang B."/>
            <person name="Zhang J."/>
            <person name="Peng Z."/>
            <person name="Li Y."/>
            <person name="Li N."/>
            <person name="Wang J."/>
            <person name="Chen M."/>
            <person name="He Y."/>
            <person name="Tan F."/>
            <person name="Song X."/>
            <person name="Zheng Q."/>
            <person name="Huang R."/>
            <person name="Yang H."/>
            <person name="Du X."/>
            <person name="Chen L."/>
            <person name="Yang M."/>
            <person name="Gaffney P.M."/>
            <person name="Wang S."/>
            <person name="Luo L."/>
            <person name="She Z."/>
            <person name="Ming Y."/>
            <person name="Huang W."/>
            <person name="Zhang S."/>
            <person name="Huang B."/>
            <person name="Zhang Y."/>
            <person name="Qu T."/>
            <person name="Ni P."/>
            <person name="Miao G."/>
            <person name="Wang J."/>
            <person name="Wang Q."/>
            <person name="Steinberg C.E."/>
            <person name="Wang H."/>
            <person name="Li N."/>
            <person name="Qian L."/>
            <person name="Zhang G."/>
            <person name="Li Y."/>
            <person name="Yang H."/>
            <person name="Liu X."/>
            <person name="Wang J."/>
            <person name="Yin Y."/>
            <person name="Wang J."/>
        </authorList>
    </citation>
    <scope>NUCLEOTIDE SEQUENCE [LARGE SCALE GENOMIC DNA]</scope>
    <source>
        <strain evidence="1">05x7-T-G4-1.051#20</strain>
    </source>
</reference>
<dbReference type="InterPro" id="IPR051941">
    <property type="entry name" value="BG_Antigen-Binding_Lectin"/>
</dbReference>
<dbReference type="Gene3D" id="2.60.120.260">
    <property type="entry name" value="Galactose-binding domain-like"/>
    <property type="match status" value="1"/>
</dbReference>
<accession>K1QI75</accession>
<dbReference type="SUPFAM" id="SSF49785">
    <property type="entry name" value="Galactose-binding domain-like"/>
    <property type="match status" value="1"/>
</dbReference>
<name>K1QI75_MAGGI</name>
<dbReference type="EMBL" id="JH816387">
    <property type="protein sequence ID" value="EKC36482.1"/>
    <property type="molecule type" value="Genomic_DNA"/>
</dbReference>
<sequence>MLSLLWCLEFFTISYAYVNIALNKPAYQQYQHYNPWNNVFNARNAVDGQKSNLTWQAGQCAVSANHRQTATWWVNLTSIHSIHHITIYFRTGNVEWNAANDYTGRVLGFSLYVSNTTDRLHGTLCYKDDNFTRDTIPDVFTATCPVHGQYVIYYNERLPGMTYPDGYSKYAFNDFCEVEVYECDDNYFGINCLQQCDSKCNGCNKTTGICDKGCQPGWVGASCQKECDPGFYGDNCTNANFDP</sequence>
<proteinExistence type="predicted"/>
<dbReference type="PANTHER" id="PTHR45713:SF15">
    <property type="entry name" value="F5_8 TYPE C DOMAIN-CONTAINING PROTEIN"/>
    <property type="match status" value="1"/>
</dbReference>
<dbReference type="HOGENOM" id="CLU_043336_0_0_1"/>
<dbReference type="InterPro" id="IPR008979">
    <property type="entry name" value="Galactose-bd-like_sf"/>
</dbReference>
<dbReference type="CDD" id="cd00055">
    <property type="entry name" value="EGF_Lam"/>
    <property type="match status" value="1"/>
</dbReference>
<dbReference type="AlphaFoldDB" id="K1QI75"/>
<organism evidence="1">
    <name type="scientific">Magallana gigas</name>
    <name type="common">Pacific oyster</name>
    <name type="synonym">Crassostrea gigas</name>
    <dbReference type="NCBI Taxonomy" id="29159"/>
    <lineage>
        <taxon>Eukaryota</taxon>
        <taxon>Metazoa</taxon>
        <taxon>Spiralia</taxon>
        <taxon>Lophotrochozoa</taxon>
        <taxon>Mollusca</taxon>
        <taxon>Bivalvia</taxon>
        <taxon>Autobranchia</taxon>
        <taxon>Pteriomorphia</taxon>
        <taxon>Ostreida</taxon>
        <taxon>Ostreoidea</taxon>
        <taxon>Ostreidae</taxon>
        <taxon>Magallana</taxon>
    </lineage>
</organism>
<dbReference type="InterPro" id="IPR002049">
    <property type="entry name" value="LE_dom"/>
</dbReference>
<protein>
    <submittedName>
        <fullName evidence="1">Uncharacterized protein</fullName>
    </submittedName>
</protein>